<evidence type="ECO:0000256" key="3">
    <source>
        <dbReference type="ARBA" id="ARBA00022895"/>
    </source>
</evidence>
<evidence type="ECO:0000313" key="8">
    <source>
        <dbReference type="Proteomes" id="UP000502823"/>
    </source>
</evidence>
<evidence type="ECO:0000313" key="7">
    <source>
        <dbReference type="EMBL" id="GFG36782.1"/>
    </source>
</evidence>
<dbReference type="OrthoDB" id="6356751at2759"/>
<dbReference type="Gene3D" id="2.40.50.140">
    <property type="entry name" value="Nucleic acid-binding proteins"/>
    <property type="match status" value="1"/>
</dbReference>
<dbReference type="Proteomes" id="UP000502823">
    <property type="component" value="Unassembled WGS sequence"/>
</dbReference>
<dbReference type="GO" id="GO:0000783">
    <property type="term" value="C:nuclear telomere cap complex"/>
    <property type="evidence" value="ECO:0007669"/>
    <property type="project" value="TreeGrafter"/>
</dbReference>
<keyword evidence="2" id="KW-0158">Chromosome</keyword>
<dbReference type="SUPFAM" id="SSF50249">
    <property type="entry name" value="Nucleic acid-binding proteins"/>
    <property type="match status" value="2"/>
</dbReference>
<dbReference type="EMBL" id="BLKM01006290">
    <property type="protein sequence ID" value="GFG36782.1"/>
    <property type="molecule type" value="Genomic_DNA"/>
</dbReference>
<gene>
    <name evidence="7" type="ORF">Cfor_04412</name>
</gene>
<reference evidence="8" key="1">
    <citation type="submission" date="2020-01" db="EMBL/GenBank/DDBJ databases">
        <title>Draft genome sequence of the Termite Coptotermes fromosanus.</title>
        <authorList>
            <person name="Itakura S."/>
            <person name="Yosikawa Y."/>
            <person name="Umezawa K."/>
        </authorList>
    </citation>
    <scope>NUCLEOTIDE SEQUENCE [LARGE SCALE GENOMIC DNA]</scope>
</reference>
<feature type="domain" description="Telomeric single stranded DNA binding POT1/Cdc13" evidence="6">
    <location>
        <begin position="251"/>
        <end position="382"/>
    </location>
</feature>
<evidence type="ECO:0000259" key="6">
    <source>
        <dbReference type="SMART" id="SM00976"/>
    </source>
</evidence>
<dbReference type="PANTHER" id="PTHR14513">
    <property type="entry name" value="PROTECTION OF TELOMERES 1"/>
    <property type="match status" value="1"/>
</dbReference>
<sequence>MAESCVLEVELCNPELNTFIREVESKHGDILTLGELYARDQKLGNEIILGVVDTVFPVIKKRDRQLLVVRVCEVTINCHREQVFTVYAFSKFATTLADAHLQKGDFAAFRSACIRENSQYRTEKGCHHLEAHIGIPEQPSAKIFFARKSYITNAGTTKQCSSTNCKSSSVCLERLQTPSTISREPPVVRGSSQSRTETSCNSTTTSPVPRSLHNMSPSIIPSTSSSRVPQIQHAFDDSEVALRRPQNKYTYKKLSELVEPEKKVNIYGVIRTIVKLPREDNKHAIVRLKDETCGPDQEFRVHIFFSRETAFPKLEYGYILRLHRLKTELFDGVVDGRVFHATDVVTFPPDGQGIADAFSTSKCFHFCDSDAKRLTELRRWIASQKRQQPLPAASVTSNTALLPHVLSSEPTNTLLSEIKKEGNYVLHCKVLDIHKVSDEMHIFTVTDGTLFIYCFHLDEDERHATREVRIIILDPSPEVKEIQTGDLVELTNVTVQVIVPPDSSLCNWPYLSFKMNGNNCPVKIFKGHEPEVKQLR</sequence>
<evidence type="ECO:0000256" key="2">
    <source>
        <dbReference type="ARBA" id="ARBA00022454"/>
    </source>
</evidence>
<accession>A0A6L2PZR7</accession>
<feature type="non-terminal residue" evidence="7">
    <location>
        <position position="536"/>
    </location>
</feature>
<dbReference type="PANTHER" id="PTHR14513:SF0">
    <property type="entry name" value="PROTECTION OF TELOMERES PROTEIN 1"/>
    <property type="match status" value="1"/>
</dbReference>
<proteinExistence type="predicted"/>
<feature type="compositionally biased region" description="Polar residues" evidence="5">
    <location>
        <begin position="190"/>
        <end position="208"/>
    </location>
</feature>
<feature type="region of interest" description="Disordered" evidence="5">
    <location>
        <begin position="182"/>
        <end position="213"/>
    </location>
</feature>
<keyword evidence="3" id="KW-0779">Telomere</keyword>
<evidence type="ECO:0000256" key="1">
    <source>
        <dbReference type="ARBA" id="ARBA00004574"/>
    </source>
</evidence>
<dbReference type="InterPro" id="IPR011564">
    <property type="entry name" value="Telomer_end-bd_POT1/Cdc13"/>
</dbReference>
<dbReference type="Pfam" id="PF02765">
    <property type="entry name" value="POT1"/>
    <property type="match status" value="1"/>
</dbReference>
<protein>
    <recommendedName>
        <fullName evidence="6">Telomeric single stranded DNA binding POT1/Cdc13 domain-containing protein</fullName>
    </recommendedName>
</protein>
<evidence type="ECO:0000256" key="5">
    <source>
        <dbReference type="SAM" id="MobiDB-lite"/>
    </source>
</evidence>
<dbReference type="InterPro" id="IPR028389">
    <property type="entry name" value="POT1"/>
</dbReference>
<dbReference type="InterPro" id="IPR012340">
    <property type="entry name" value="NA-bd_OB-fold"/>
</dbReference>
<name>A0A6L2PZR7_COPFO</name>
<comment type="caution">
    <text evidence="7">The sequence shown here is derived from an EMBL/GenBank/DDBJ whole genome shotgun (WGS) entry which is preliminary data.</text>
</comment>
<dbReference type="GO" id="GO:0098505">
    <property type="term" value="F:G-rich strand telomeric DNA binding"/>
    <property type="evidence" value="ECO:0007669"/>
    <property type="project" value="TreeGrafter"/>
</dbReference>
<keyword evidence="8" id="KW-1185">Reference proteome</keyword>
<dbReference type="AlphaFoldDB" id="A0A6L2PZR7"/>
<comment type="subcellular location">
    <subcellularLocation>
        <location evidence="1">Chromosome</location>
        <location evidence="1">Telomere</location>
    </subcellularLocation>
</comment>
<dbReference type="GO" id="GO:0016233">
    <property type="term" value="P:telomere capping"/>
    <property type="evidence" value="ECO:0007669"/>
    <property type="project" value="TreeGrafter"/>
</dbReference>
<evidence type="ECO:0000256" key="4">
    <source>
        <dbReference type="ARBA" id="ARBA00023125"/>
    </source>
</evidence>
<organism evidence="7 8">
    <name type="scientific">Coptotermes formosanus</name>
    <name type="common">Formosan subterranean termite</name>
    <dbReference type="NCBI Taxonomy" id="36987"/>
    <lineage>
        <taxon>Eukaryota</taxon>
        <taxon>Metazoa</taxon>
        <taxon>Ecdysozoa</taxon>
        <taxon>Arthropoda</taxon>
        <taxon>Hexapoda</taxon>
        <taxon>Insecta</taxon>
        <taxon>Pterygota</taxon>
        <taxon>Neoptera</taxon>
        <taxon>Polyneoptera</taxon>
        <taxon>Dictyoptera</taxon>
        <taxon>Blattodea</taxon>
        <taxon>Blattoidea</taxon>
        <taxon>Termitoidae</taxon>
        <taxon>Rhinotermitidae</taxon>
        <taxon>Coptotermes</taxon>
    </lineage>
</organism>
<dbReference type="SMART" id="SM00976">
    <property type="entry name" value="Telo_bind"/>
    <property type="match status" value="1"/>
</dbReference>
<dbReference type="GO" id="GO:0032210">
    <property type="term" value="P:regulation of telomere maintenance via telomerase"/>
    <property type="evidence" value="ECO:0007669"/>
    <property type="project" value="TreeGrafter"/>
</dbReference>
<keyword evidence="4" id="KW-0238">DNA-binding</keyword>
<dbReference type="GO" id="GO:0010521">
    <property type="term" value="F:telomerase inhibitor activity"/>
    <property type="evidence" value="ECO:0007669"/>
    <property type="project" value="TreeGrafter"/>
</dbReference>
<dbReference type="InParanoid" id="A0A6L2PZR7"/>